<feature type="region of interest" description="Disordered" evidence="1">
    <location>
        <begin position="164"/>
        <end position="218"/>
    </location>
</feature>
<dbReference type="EMBL" id="JAULSO010000001">
    <property type="protein sequence ID" value="KAK3695789.1"/>
    <property type="molecule type" value="Genomic_DNA"/>
</dbReference>
<dbReference type="PANTHER" id="PTHR38788">
    <property type="entry name" value="CLR5 DOMAIN-CONTAINING PROTEIN"/>
    <property type="match status" value="1"/>
</dbReference>
<organism evidence="3 4">
    <name type="scientific">Podospora appendiculata</name>
    <dbReference type="NCBI Taxonomy" id="314037"/>
    <lineage>
        <taxon>Eukaryota</taxon>
        <taxon>Fungi</taxon>
        <taxon>Dikarya</taxon>
        <taxon>Ascomycota</taxon>
        <taxon>Pezizomycotina</taxon>
        <taxon>Sordariomycetes</taxon>
        <taxon>Sordariomycetidae</taxon>
        <taxon>Sordariales</taxon>
        <taxon>Podosporaceae</taxon>
        <taxon>Podospora</taxon>
    </lineage>
</organism>
<feature type="region of interest" description="Disordered" evidence="1">
    <location>
        <begin position="1"/>
        <end position="88"/>
    </location>
</feature>
<comment type="caution">
    <text evidence="3">The sequence shown here is derived from an EMBL/GenBank/DDBJ whole genome shotgun (WGS) entry which is preliminary data.</text>
</comment>
<reference evidence="3" key="1">
    <citation type="journal article" date="2023" name="Mol. Phylogenet. Evol.">
        <title>Genome-scale phylogeny and comparative genomics of the fungal order Sordariales.</title>
        <authorList>
            <person name="Hensen N."/>
            <person name="Bonometti L."/>
            <person name="Westerberg I."/>
            <person name="Brannstrom I.O."/>
            <person name="Guillou S."/>
            <person name="Cros-Aarteil S."/>
            <person name="Calhoun S."/>
            <person name="Haridas S."/>
            <person name="Kuo A."/>
            <person name="Mondo S."/>
            <person name="Pangilinan J."/>
            <person name="Riley R."/>
            <person name="LaButti K."/>
            <person name="Andreopoulos B."/>
            <person name="Lipzen A."/>
            <person name="Chen C."/>
            <person name="Yan M."/>
            <person name="Daum C."/>
            <person name="Ng V."/>
            <person name="Clum A."/>
            <person name="Steindorff A."/>
            <person name="Ohm R.A."/>
            <person name="Martin F."/>
            <person name="Silar P."/>
            <person name="Natvig D.O."/>
            <person name="Lalanne C."/>
            <person name="Gautier V."/>
            <person name="Ament-Velasquez S.L."/>
            <person name="Kruys A."/>
            <person name="Hutchinson M.I."/>
            <person name="Powell A.J."/>
            <person name="Barry K."/>
            <person name="Miller A.N."/>
            <person name="Grigoriev I.V."/>
            <person name="Debuchy R."/>
            <person name="Gladieux P."/>
            <person name="Hiltunen Thoren M."/>
            <person name="Johannesson H."/>
        </authorList>
    </citation>
    <scope>NUCLEOTIDE SEQUENCE</scope>
    <source>
        <strain evidence="3">CBS 314.62</strain>
    </source>
</reference>
<reference evidence="3" key="2">
    <citation type="submission" date="2023-06" db="EMBL/GenBank/DDBJ databases">
        <authorList>
            <consortium name="Lawrence Berkeley National Laboratory"/>
            <person name="Haridas S."/>
            <person name="Hensen N."/>
            <person name="Bonometti L."/>
            <person name="Westerberg I."/>
            <person name="Brannstrom I.O."/>
            <person name="Guillou S."/>
            <person name="Cros-Aarteil S."/>
            <person name="Calhoun S."/>
            <person name="Kuo A."/>
            <person name="Mondo S."/>
            <person name="Pangilinan J."/>
            <person name="Riley R."/>
            <person name="Labutti K."/>
            <person name="Andreopoulos B."/>
            <person name="Lipzen A."/>
            <person name="Chen C."/>
            <person name="Yanf M."/>
            <person name="Daum C."/>
            <person name="Ng V."/>
            <person name="Clum A."/>
            <person name="Steindorff A."/>
            <person name="Ohm R."/>
            <person name="Martin F."/>
            <person name="Silar P."/>
            <person name="Natvig D."/>
            <person name="Lalanne C."/>
            <person name="Gautier V."/>
            <person name="Ament-Velasquez S.L."/>
            <person name="Kruys A."/>
            <person name="Hutchinson M.I."/>
            <person name="Powell A.J."/>
            <person name="Barry K."/>
            <person name="Miller A.N."/>
            <person name="Grigoriev I.V."/>
            <person name="Debuchy R."/>
            <person name="Gladieux P."/>
            <person name="Thoren M.H."/>
            <person name="Johannesson H."/>
        </authorList>
    </citation>
    <scope>NUCLEOTIDE SEQUENCE</scope>
    <source>
        <strain evidence="3">CBS 314.62</strain>
    </source>
</reference>
<evidence type="ECO:0000259" key="2">
    <source>
        <dbReference type="Pfam" id="PF14420"/>
    </source>
</evidence>
<dbReference type="PANTHER" id="PTHR38788:SF3">
    <property type="entry name" value="CLR5 DOMAIN-CONTAINING PROTEIN"/>
    <property type="match status" value="1"/>
</dbReference>
<sequence>MITSLATGLPGGGKPVTTTAADMETKLSASPHILPSRLCTSPSADAGPSTPALTQYRLESRNPSPQEAPSTSRPKSATGPESPKDGALVADASANPVLGERPLVPTSYADWEAKREVIYELYINKNLILNDVIDIMLSTQNFKATARMYKGQFAKWKWFKYRKPGKDDPSPNANAKSRAPRRKSFPERSTSPPSPAATAEQAVATTSTQTGPYLTQPNYHTVTTTSRQLEHQLAQRPSLLSSSDENLHVEGILRAYREYIITWSFSDKPWRPSPSPTSPLNNRDPSNEQPSLLQNVNKALNLFRQNQPAQGGALLQLSFLQIEHAIAGGPSDMEAIWDCALGVPQLCLTRGWTDMLVIFARHLHQLTRLRMAATHPLARMAASMAWLAQRDPAQLQPYVERAWRLWVDVVGALRGAQDHATIHLKRGFVILMRPDRAIVQTLIRDFATSVHASLAARGAQATTNRILELEQLLARMFIPLLSPESSARAQAMLLGILARIEAKPAAAWEYLDRYLFFSAYYFLASIADWQGERDKAADYRRRSLESPRDRFWVQTAMLLEEYLRVEGRAEEADEIAREREGVVMEEAEGDGDVDGEEGLAAVAAVAAAVVGVHPTPNLKVEGRE</sequence>
<dbReference type="AlphaFoldDB" id="A0AAE0XLN4"/>
<name>A0AAE0XLN4_9PEZI</name>
<evidence type="ECO:0000313" key="3">
    <source>
        <dbReference type="EMBL" id="KAK3695789.1"/>
    </source>
</evidence>
<keyword evidence="4" id="KW-1185">Reference proteome</keyword>
<evidence type="ECO:0000313" key="4">
    <source>
        <dbReference type="Proteomes" id="UP001270362"/>
    </source>
</evidence>
<feature type="compositionally biased region" description="Polar residues" evidence="1">
    <location>
        <begin position="203"/>
        <end position="218"/>
    </location>
</feature>
<proteinExistence type="predicted"/>
<feature type="compositionally biased region" description="Polar residues" evidence="1">
    <location>
        <begin position="61"/>
        <end position="75"/>
    </location>
</feature>
<feature type="region of interest" description="Disordered" evidence="1">
    <location>
        <begin position="269"/>
        <end position="290"/>
    </location>
</feature>
<dbReference type="InterPro" id="IPR025676">
    <property type="entry name" value="Clr5_dom"/>
</dbReference>
<accession>A0AAE0XLN4</accession>
<feature type="domain" description="Clr5" evidence="2">
    <location>
        <begin position="109"/>
        <end position="160"/>
    </location>
</feature>
<protein>
    <recommendedName>
        <fullName evidence="2">Clr5 domain-containing protein</fullName>
    </recommendedName>
</protein>
<evidence type="ECO:0000256" key="1">
    <source>
        <dbReference type="SAM" id="MobiDB-lite"/>
    </source>
</evidence>
<dbReference type="Proteomes" id="UP001270362">
    <property type="component" value="Unassembled WGS sequence"/>
</dbReference>
<gene>
    <name evidence="3" type="ORF">B0T22DRAFT_534551</name>
</gene>
<feature type="compositionally biased region" description="Polar residues" evidence="1">
    <location>
        <begin position="278"/>
        <end position="290"/>
    </location>
</feature>
<dbReference type="Pfam" id="PF14420">
    <property type="entry name" value="Clr5"/>
    <property type="match status" value="1"/>
</dbReference>